<evidence type="ECO:0000256" key="1">
    <source>
        <dbReference type="SAM" id="MobiDB-lite"/>
    </source>
</evidence>
<dbReference type="Proteomes" id="UP000606786">
    <property type="component" value="Unassembled WGS sequence"/>
</dbReference>
<evidence type="ECO:0000313" key="3">
    <source>
        <dbReference type="Proteomes" id="UP000606786"/>
    </source>
</evidence>
<feature type="compositionally biased region" description="Basic residues" evidence="1">
    <location>
        <begin position="141"/>
        <end position="161"/>
    </location>
</feature>
<organism evidence="2 3">
    <name type="scientific">Ceratitis capitata</name>
    <name type="common">Mediterranean fruit fly</name>
    <name type="synonym">Tephritis capitata</name>
    <dbReference type="NCBI Taxonomy" id="7213"/>
    <lineage>
        <taxon>Eukaryota</taxon>
        <taxon>Metazoa</taxon>
        <taxon>Ecdysozoa</taxon>
        <taxon>Arthropoda</taxon>
        <taxon>Hexapoda</taxon>
        <taxon>Insecta</taxon>
        <taxon>Pterygota</taxon>
        <taxon>Neoptera</taxon>
        <taxon>Endopterygota</taxon>
        <taxon>Diptera</taxon>
        <taxon>Brachycera</taxon>
        <taxon>Muscomorpha</taxon>
        <taxon>Tephritoidea</taxon>
        <taxon>Tephritidae</taxon>
        <taxon>Ceratitis</taxon>
        <taxon>Ceratitis</taxon>
    </lineage>
</organism>
<reference evidence="2" key="1">
    <citation type="submission" date="2020-11" db="EMBL/GenBank/DDBJ databases">
        <authorList>
            <person name="Whitehead M."/>
        </authorList>
    </citation>
    <scope>NUCLEOTIDE SEQUENCE</scope>
    <source>
        <strain evidence="2">EGII</strain>
    </source>
</reference>
<name>A0A811UGF9_CERCA</name>
<proteinExistence type="predicted"/>
<feature type="region of interest" description="Disordered" evidence="1">
    <location>
        <begin position="139"/>
        <end position="161"/>
    </location>
</feature>
<evidence type="ECO:0000313" key="2">
    <source>
        <dbReference type="EMBL" id="CAD6997760.1"/>
    </source>
</evidence>
<dbReference type="AlphaFoldDB" id="A0A811UGF9"/>
<accession>A0A811UGF9</accession>
<gene>
    <name evidence="2" type="ORF">CCAP1982_LOCUS6390</name>
</gene>
<comment type="caution">
    <text evidence="2">The sequence shown here is derived from an EMBL/GenBank/DDBJ whole genome shotgun (WGS) entry which is preliminary data.</text>
</comment>
<sequence length="168" mass="18635">MKFVATTKDQLKQLSKKHYSLNYIEAEQEESKRINNLHAVNFGTLNNVSLCGAVKFAKFIVFATANKGLHLKYLKACKQATNNIEEASTTDSSKNSYISLSAHPALQFSSASTVSILTHKKYDGSTTASLCSYKISATSPKSKRKTSNKDKKMPRRNKKGGKVYISLF</sequence>
<dbReference type="EMBL" id="CAJHJT010000012">
    <property type="protein sequence ID" value="CAD6997760.1"/>
    <property type="molecule type" value="Genomic_DNA"/>
</dbReference>
<keyword evidence="3" id="KW-1185">Reference proteome</keyword>
<protein>
    <submittedName>
        <fullName evidence="2">(Mediterranean fruit fly) hypothetical protein</fullName>
    </submittedName>
</protein>